<dbReference type="SMART" id="SM00938">
    <property type="entry name" value="P-II"/>
    <property type="match status" value="1"/>
</dbReference>
<dbReference type="Pfam" id="PF00543">
    <property type="entry name" value="P-II"/>
    <property type="match status" value="1"/>
</dbReference>
<dbReference type="RefSeq" id="WP_091744002.1">
    <property type="nucleotide sequence ID" value="NZ_FODY01000003.1"/>
</dbReference>
<reference evidence="1 2" key="1">
    <citation type="submission" date="2016-10" db="EMBL/GenBank/DDBJ databases">
        <authorList>
            <person name="de Groot N.N."/>
        </authorList>
    </citation>
    <scope>NUCLEOTIDE SEQUENCE [LARGE SCALE GENOMIC DNA]</scope>
    <source>
        <strain evidence="1 2">DSM 13305</strain>
    </source>
</reference>
<dbReference type="InterPro" id="IPR011322">
    <property type="entry name" value="N-reg_PII-like_a/b"/>
</dbReference>
<keyword evidence="2" id="KW-1185">Reference proteome</keyword>
<dbReference type="PANTHER" id="PTHR30115">
    <property type="entry name" value="NITROGEN REGULATORY PROTEIN P-II"/>
    <property type="match status" value="1"/>
</dbReference>
<dbReference type="PANTHER" id="PTHR30115:SF11">
    <property type="entry name" value="NITROGEN REGULATORY PROTEIN P-II HOMOLOG"/>
    <property type="match status" value="1"/>
</dbReference>
<dbReference type="SUPFAM" id="SSF54913">
    <property type="entry name" value="GlnB-like"/>
    <property type="match status" value="1"/>
</dbReference>
<dbReference type="GO" id="GO:0030234">
    <property type="term" value="F:enzyme regulator activity"/>
    <property type="evidence" value="ECO:0007669"/>
    <property type="project" value="InterPro"/>
</dbReference>
<name>A0A1H8QPS5_9FIRM</name>
<dbReference type="PROSITE" id="PS51343">
    <property type="entry name" value="PII_GLNB_DOM"/>
    <property type="match status" value="1"/>
</dbReference>
<dbReference type="EMBL" id="FODY01000003">
    <property type="protein sequence ID" value="SEO56202.1"/>
    <property type="molecule type" value="Genomic_DNA"/>
</dbReference>
<dbReference type="InterPro" id="IPR015867">
    <property type="entry name" value="N-reg_PII/ATP_PRibTrfase_C"/>
</dbReference>
<dbReference type="Gene3D" id="3.30.70.120">
    <property type="match status" value="1"/>
</dbReference>
<dbReference type="OrthoDB" id="9802729at2"/>
<dbReference type="STRING" id="112903.SAMN04490178_10320"/>
<proteinExistence type="predicted"/>
<dbReference type="AlphaFoldDB" id="A0A1H8QPS5"/>
<evidence type="ECO:0000313" key="2">
    <source>
        <dbReference type="Proteomes" id="UP000198847"/>
    </source>
</evidence>
<dbReference type="Proteomes" id="UP000198847">
    <property type="component" value="Unassembled WGS sequence"/>
</dbReference>
<accession>A0A1H8QPS5</accession>
<dbReference type="GO" id="GO:0005829">
    <property type="term" value="C:cytosol"/>
    <property type="evidence" value="ECO:0007669"/>
    <property type="project" value="TreeGrafter"/>
</dbReference>
<dbReference type="InterPro" id="IPR002187">
    <property type="entry name" value="N-reg_PII"/>
</dbReference>
<gene>
    <name evidence="1" type="ORF">SAMN04490178_10320</name>
</gene>
<evidence type="ECO:0000313" key="1">
    <source>
        <dbReference type="EMBL" id="SEO56202.1"/>
    </source>
</evidence>
<protein>
    <submittedName>
        <fullName evidence="1">Nitrogen regulatory protein P-II family</fullName>
    </submittedName>
</protein>
<sequence>MKEIIAVVRMGKVSATKRALVEAGVAGFTASKVLGRGKLVKDPAVIEARKQELLALNKSKDKQEAELLIDTFLNGVRLFPRRLFNVIAHDEDVPRIVQAIMAVNRTDNQVGDGKIFVLPLSDAIRVRTGETGDSAIW</sequence>
<organism evidence="1 2">
    <name type="scientific">Propionispora vibrioides</name>
    <dbReference type="NCBI Taxonomy" id="112903"/>
    <lineage>
        <taxon>Bacteria</taxon>
        <taxon>Bacillati</taxon>
        <taxon>Bacillota</taxon>
        <taxon>Negativicutes</taxon>
        <taxon>Selenomonadales</taxon>
        <taxon>Sporomusaceae</taxon>
        <taxon>Propionispora</taxon>
    </lineage>
</organism>
<dbReference type="GO" id="GO:0005524">
    <property type="term" value="F:ATP binding"/>
    <property type="evidence" value="ECO:0007669"/>
    <property type="project" value="TreeGrafter"/>
</dbReference>
<dbReference type="GO" id="GO:0006808">
    <property type="term" value="P:regulation of nitrogen utilization"/>
    <property type="evidence" value="ECO:0007669"/>
    <property type="project" value="InterPro"/>
</dbReference>